<reference evidence="11" key="1">
    <citation type="submission" date="2020-05" db="EMBL/GenBank/DDBJ databases">
        <title>Phylogenomic resolution of chytrid fungi.</title>
        <authorList>
            <person name="Stajich J.E."/>
            <person name="Amses K."/>
            <person name="Simmons R."/>
            <person name="Seto K."/>
            <person name="Myers J."/>
            <person name="Bonds A."/>
            <person name="Quandt C.A."/>
            <person name="Barry K."/>
            <person name="Liu P."/>
            <person name="Grigoriev I."/>
            <person name="Longcore J.E."/>
            <person name="James T.Y."/>
        </authorList>
    </citation>
    <scope>NUCLEOTIDE SEQUENCE</scope>
    <source>
        <strain evidence="11">JEL0476</strain>
    </source>
</reference>
<feature type="compositionally biased region" description="Polar residues" evidence="8">
    <location>
        <begin position="593"/>
        <end position="607"/>
    </location>
</feature>
<evidence type="ECO:0000256" key="6">
    <source>
        <dbReference type="ARBA" id="ARBA00032634"/>
    </source>
</evidence>
<feature type="compositionally biased region" description="Basic and acidic residues" evidence="8">
    <location>
        <begin position="773"/>
        <end position="782"/>
    </location>
</feature>
<evidence type="ECO:0000256" key="5">
    <source>
        <dbReference type="ARBA" id="ARBA00023242"/>
    </source>
</evidence>
<dbReference type="GO" id="GO:0000447">
    <property type="term" value="P:endonucleolytic cleavage in ITS1 to separate SSU-rRNA from 5.8S rRNA and LSU-rRNA from tricistronic rRNA transcript (SSU-rRNA, 5.8S rRNA, LSU-rRNA)"/>
    <property type="evidence" value="ECO:0007669"/>
    <property type="project" value="TreeGrafter"/>
</dbReference>
<dbReference type="PROSITE" id="PS00061">
    <property type="entry name" value="ADH_SHORT"/>
    <property type="match status" value="1"/>
</dbReference>
<evidence type="ECO:0000313" key="12">
    <source>
        <dbReference type="Proteomes" id="UP001211065"/>
    </source>
</evidence>
<comment type="caution">
    <text evidence="11">The sequence shown here is derived from an EMBL/GenBank/DDBJ whole genome shotgun (WGS) entry which is preliminary data.</text>
</comment>
<evidence type="ECO:0000259" key="10">
    <source>
        <dbReference type="PROSITE" id="PS50280"/>
    </source>
</evidence>
<accession>A0AAD5U5M6</accession>
<evidence type="ECO:0000256" key="7">
    <source>
        <dbReference type="PROSITE-ProRule" id="PRU00176"/>
    </source>
</evidence>
<keyword evidence="12" id="KW-1185">Reference proteome</keyword>
<dbReference type="EMBL" id="JADGJW010000111">
    <property type="protein sequence ID" value="KAJ3223947.1"/>
    <property type="molecule type" value="Genomic_DNA"/>
</dbReference>
<dbReference type="Pfam" id="PF00856">
    <property type="entry name" value="SET"/>
    <property type="match status" value="1"/>
</dbReference>
<dbReference type="PROSITE" id="PS50280">
    <property type="entry name" value="SET"/>
    <property type="match status" value="1"/>
</dbReference>
<dbReference type="GO" id="GO:0034462">
    <property type="term" value="P:small-subunit processome assembly"/>
    <property type="evidence" value="ECO:0007669"/>
    <property type="project" value="TreeGrafter"/>
</dbReference>
<feature type="region of interest" description="Disordered" evidence="8">
    <location>
        <begin position="1503"/>
        <end position="1524"/>
    </location>
</feature>
<dbReference type="InterPro" id="IPR046341">
    <property type="entry name" value="SET_dom_sf"/>
</dbReference>
<feature type="domain" description="RRM" evidence="9">
    <location>
        <begin position="1354"/>
        <end position="1436"/>
    </location>
</feature>
<comment type="subcellular location">
    <subcellularLocation>
        <location evidence="1">Nucleus</location>
        <location evidence="1">Nucleolus</location>
    </subcellularLocation>
</comment>
<evidence type="ECO:0000256" key="1">
    <source>
        <dbReference type="ARBA" id="ARBA00004604"/>
    </source>
</evidence>
<dbReference type="Gene3D" id="1.10.10.1700">
    <property type="entry name" value="Histone-lysine N-methyltransferase"/>
    <property type="match status" value="1"/>
</dbReference>
<dbReference type="SUPFAM" id="SSF54928">
    <property type="entry name" value="RNA-binding domain, RBD"/>
    <property type="match status" value="1"/>
</dbReference>
<feature type="compositionally biased region" description="Acidic residues" evidence="8">
    <location>
        <begin position="1293"/>
        <end position="1305"/>
    </location>
</feature>
<dbReference type="InterPro" id="IPR035979">
    <property type="entry name" value="RBD_domain_sf"/>
</dbReference>
<evidence type="ECO:0000256" key="2">
    <source>
        <dbReference type="ARBA" id="ARBA00005819"/>
    </source>
</evidence>
<dbReference type="InterPro" id="IPR001214">
    <property type="entry name" value="SET_dom"/>
</dbReference>
<dbReference type="SUPFAM" id="SSF82199">
    <property type="entry name" value="SET domain"/>
    <property type="match status" value="1"/>
</dbReference>
<feature type="region of interest" description="Disordered" evidence="8">
    <location>
        <begin position="773"/>
        <end position="815"/>
    </location>
</feature>
<evidence type="ECO:0000256" key="4">
    <source>
        <dbReference type="ARBA" id="ARBA00022884"/>
    </source>
</evidence>
<dbReference type="CDD" id="cd10524">
    <property type="entry name" value="SET_Suv4-20-like"/>
    <property type="match status" value="1"/>
</dbReference>
<evidence type="ECO:0000259" key="9">
    <source>
        <dbReference type="PROSITE" id="PS50102"/>
    </source>
</evidence>
<organism evidence="11 12">
    <name type="scientific">Clydaea vesicula</name>
    <dbReference type="NCBI Taxonomy" id="447962"/>
    <lineage>
        <taxon>Eukaryota</taxon>
        <taxon>Fungi</taxon>
        <taxon>Fungi incertae sedis</taxon>
        <taxon>Chytridiomycota</taxon>
        <taxon>Chytridiomycota incertae sedis</taxon>
        <taxon>Chytridiomycetes</taxon>
        <taxon>Lobulomycetales</taxon>
        <taxon>Lobulomycetaceae</taxon>
        <taxon>Clydaea</taxon>
    </lineage>
</organism>
<evidence type="ECO:0000256" key="3">
    <source>
        <dbReference type="ARBA" id="ARBA00022857"/>
    </source>
</evidence>
<evidence type="ECO:0000313" key="11">
    <source>
        <dbReference type="EMBL" id="KAJ3223947.1"/>
    </source>
</evidence>
<gene>
    <name evidence="11" type="primary">ABT1</name>
    <name evidence="11" type="ORF">HK099_000487</name>
</gene>
<dbReference type="SUPFAM" id="SSF51735">
    <property type="entry name" value="NAD(P)-binding Rossmann-fold domains"/>
    <property type="match status" value="1"/>
</dbReference>
<dbReference type="InterPro" id="IPR041938">
    <property type="entry name" value="Hist-Lys_N-MTase_N"/>
</dbReference>
<protein>
    <recommendedName>
        <fullName evidence="6">18S rRNA factor 2</fullName>
    </recommendedName>
</protein>
<dbReference type="Gene3D" id="3.30.70.330">
    <property type="match status" value="1"/>
</dbReference>
<proteinExistence type="inferred from homology"/>
<feature type="domain" description="SET" evidence="10">
    <location>
        <begin position="155"/>
        <end position="270"/>
    </location>
</feature>
<dbReference type="InterPro" id="IPR000504">
    <property type="entry name" value="RRM_dom"/>
</dbReference>
<feature type="compositionally biased region" description="Basic residues" evidence="8">
    <location>
        <begin position="783"/>
        <end position="794"/>
    </location>
</feature>
<sequence>MVKKNCNWNKKNESNKNSLLAFTDLFAYDDLACDILCDSLFLGFRTHKLKSYDKEHPEEPYKKWFNTERKLFSNILLGIVHSHICFNKNDEVTALNNLLDLILENPHNLCTEQQKIQIKPIIQPYQNFIRTLPEKKLKDLKAHLEKYLLIYHSNAGFELDRTYRYTTETNKKVETCVYATKPWRKGDQMNFCSGMVCSLTDEDEAELEKRDFSLMYSTKYDTTNLFLGPARFANHDCKPNVKFVPSDNGGIRFYVLKDIIIGEEICVFYGPDYFGKGNAECMCRSCELASQGHFYNPALAGSSQRETSRTRKKVSINYNINDKFKSYSMSPEKKTNESKSHLISSCFVCGELIREETKDTSAFLSPLIDDYFYEHSCPRCIRHYKLFKVIWPDRIEKYSVSWKTKSAFSLSENKKYMLGFSTNNPDVPRSQLSWVLRDNEWWPAITIPKVLCKEFSELISFQLEDNQKTDEIVALFLDSPIFLISHINAVKKFVLNNKFYSNIKRIRKEKLKEVMKKSICDEELEKMFNEREEIINSLSLLKGKNFTQLNPRKWMKCEKLIKIFLNQNEANFAIKKPVSVCNSDKTYNEADNLPQSTTSINLRSSSPPAKVQNKPKVNNLKDLQVCNHCKAFKNQMVEGDGTIICEKCFKAKSDRNEVEALSKRTGNNFSEVLNHDADKSESQLIDSHSETLQEHLTNSGDLRLSVFDKNNTNCDEGEGNNQYHELHNCEHRKIAVDKHKGKNDFKLEEDFSSDLSDVPSSSNDETEMLSAKMHRDNLAEKKNARKFISKRKRQPRVEKISRYQRSKKRSNSSSGVLPVAAEGDLIVKYTPWNKFFRIADCCGKKPQAQFKNLRCFSRHYNLKHKSATKATFLYIIEKYGEEVEMPAKNHTGENIAFESYGGLVCEENRQYKKINRRVSRLTTSTIEPLWQRSIPISRTGTITNCIPEKHEKYNDIAKNITNASFDNKNANVLILTQETMGQNIVKKKYTEEKSGSKVFDLSLLTVQDSRDNSPSGIANRLVKRKRKTQERSIRKFRYAFIVLRRFNPKLGIGKSLALEYASRASSINQITLLLTARRLNYLVQLKEEIEKKFSETVRVEVEVLDVTNYEQVFKVFDYFVNKVGVIHTVIVNAGIGQPLNLIGSKSVFKEQKAIIETNLLGAMACINVAIEHFRKSFDKGGELKKFIDFCNLSLKGSDFRLVGISSIVEAIGLPTAASYSASKVALTNYLNALQVETYYEDITVTIISPGFIDTPMSQDPSVIDERDIRFDIESDFEEESELQISENTSPKIEEDEYSEVDEEVLSDSNSHNSEENSIREDFDGNFDFSDVVTQKKPITVDQLKKFNSKINKSGVVYLSKIPPFMKPIKLKQLLSKFGEIGRVFLEPEDSKITKRRIKYKGNKRQNFVEGWVEFADKKVARQVAEMLNGQIIGGKKRNFYHDDIWNIKYLPRFKWDHLTEQVAYEHAVKDQKVRQETSQAKKETKLYMSNVAKGKMIESIEAKKKKKREKFNTDNGNNQSEKRKADDVIDLKLKINEEVSNKLEKEKFKRSFKQRRVFNSDNDQTKIVSEKRSKVLSKIFN</sequence>
<dbReference type="InterPro" id="IPR002347">
    <property type="entry name" value="SDR_fam"/>
</dbReference>
<dbReference type="Gene3D" id="2.170.270.10">
    <property type="entry name" value="SET domain"/>
    <property type="match status" value="1"/>
</dbReference>
<dbReference type="Pfam" id="PF00106">
    <property type="entry name" value="adh_short"/>
    <property type="match status" value="1"/>
</dbReference>
<feature type="region of interest" description="Disordered" evidence="8">
    <location>
        <begin position="592"/>
        <end position="614"/>
    </location>
</feature>
<dbReference type="GO" id="GO:0003723">
    <property type="term" value="F:RNA binding"/>
    <property type="evidence" value="ECO:0007669"/>
    <property type="project" value="UniProtKB-UniRule"/>
</dbReference>
<name>A0AAD5U5M6_9FUNG</name>
<dbReference type="PANTHER" id="PTHR12311:SF7">
    <property type="entry name" value="ACTIVATOR OF BASAL TRANSCRIPTION 1"/>
    <property type="match status" value="1"/>
</dbReference>
<dbReference type="InterPro" id="IPR020904">
    <property type="entry name" value="Sc_DH/Rdtase_CS"/>
</dbReference>
<dbReference type="InterPro" id="IPR039119">
    <property type="entry name" value="ABT1/Esf2"/>
</dbReference>
<dbReference type="GO" id="GO:0000480">
    <property type="term" value="P:endonucleolytic cleavage in 5'-ETS of tricistronic rRNA transcript (SSU-rRNA, 5.8S rRNA, LSU-rRNA)"/>
    <property type="evidence" value="ECO:0007669"/>
    <property type="project" value="TreeGrafter"/>
</dbReference>
<dbReference type="Proteomes" id="UP001211065">
    <property type="component" value="Unassembled WGS sequence"/>
</dbReference>
<dbReference type="PROSITE" id="PS50102">
    <property type="entry name" value="RRM"/>
    <property type="match status" value="1"/>
</dbReference>
<keyword evidence="3" id="KW-0521">NADP</keyword>
<dbReference type="SMART" id="SM00317">
    <property type="entry name" value="SET"/>
    <property type="match status" value="1"/>
</dbReference>
<keyword evidence="4 7" id="KW-0694">RNA-binding</keyword>
<feature type="region of interest" description="Disordered" evidence="8">
    <location>
        <begin position="1277"/>
        <end position="1320"/>
    </location>
</feature>
<dbReference type="SMART" id="SM00360">
    <property type="entry name" value="RRM"/>
    <property type="match status" value="1"/>
</dbReference>
<keyword evidence="5" id="KW-0539">Nucleus</keyword>
<evidence type="ECO:0000256" key="8">
    <source>
        <dbReference type="SAM" id="MobiDB-lite"/>
    </source>
</evidence>
<dbReference type="PANTHER" id="PTHR12311">
    <property type="entry name" value="ACTIVATOR OF BASAL TRANSCRIPTION 1"/>
    <property type="match status" value="1"/>
</dbReference>
<dbReference type="Gene3D" id="3.40.50.720">
    <property type="entry name" value="NAD(P)-binding Rossmann-like Domain"/>
    <property type="match status" value="1"/>
</dbReference>
<comment type="similarity">
    <text evidence="2">Belongs to the ESF2/ABP1 family.</text>
</comment>
<dbReference type="GO" id="GO:0005730">
    <property type="term" value="C:nucleolus"/>
    <property type="evidence" value="ECO:0007669"/>
    <property type="project" value="UniProtKB-SubCell"/>
</dbReference>
<dbReference type="InterPro" id="IPR034353">
    <property type="entry name" value="ABT1/ESF2_RRM"/>
</dbReference>
<dbReference type="InterPro" id="IPR012677">
    <property type="entry name" value="Nucleotide-bd_a/b_plait_sf"/>
</dbReference>
<dbReference type="InterPro" id="IPR036291">
    <property type="entry name" value="NAD(P)-bd_dom_sf"/>
</dbReference>
<dbReference type="GO" id="GO:0000472">
    <property type="term" value="P:endonucleolytic cleavage to generate mature 5'-end of SSU-rRNA from (SSU-rRNA, 5.8S rRNA, LSU-rRNA)"/>
    <property type="evidence" value="ECO:0007669"/>
    <property type="project" value="TreeGrafter"/>
</dbReference>
<dbReference type="PRINTS" id="PR00081">
    <property type="entry name" value="GDHRDH"/>
</dbReference>
<dbReference type="CDD" id="cd12263">
    <property type="entry name" value="RRM_ABT1_like"/>
    <property type="match status" value="1"/>
</dbReference>